<feature type="signal peptide" evidence="1">
    <location>
        <begin position="1"/>
        <end position="27"/>
    </location>
</feature>
<feature type="chain" id="PRO_5045485996" description="Outer membrane protein beta-barrel domain-containing protein" evidence="1">
    <location>
        <begin position="28"/>
        <end position="198"/>
    </location>
</feature>
<keyword evidence="3" id="KW-1185">Reference proteome</keyword>
<gene>
    <name evidence="2" type="ORF">POL67_51085</name>
</gene>
<evidence type="ECO:0000313" key="3">
    <source>
        <dbReference type="Proteomes" id="UP001221411"/>
    </source>
</evidence>
<sequence>MGRAGRRALVGGAVLVGCLAVGAEAQAEPQGTVGLTIGAAGRGLDRKIWDQTVFHLGLRGDVLFGRSKVTDFGVGPYAEVMTHAFDEVQFGAGVSTLFPVLQALPLVVSVGGYGRYAPMQGLEPGVAGALFWGSRSYNFHASYVMAFGLLAQFRYGLGPSRETSIVIGAQLDLVALSLPFQLLFNAIRGGSRDTRPVR</sequence>
<keyword evidence="1" id="KW-0732">Signal</keyword>
<dbReference type="PROSITE" id="PS51257">
    <property type="entry name" value="PROKAR_LIPOPROTEIN"/>
    <property type="match status" value="1"/>
</dbReference>
<dbReference type="EMBL" id="JAQNDO010000001">
    <property type="protein sequence ID" value="MDC0749779.1"/>
    <property type="molecule type" value="Genomic_DNA"/>
</dbReference>
<accession>A0ABT5F6Q2</accession>
<evidence type="ECO:0008006" key="4">
    <source>
        <dbReference type="Google" id="ProtNLM"/>
    </source>
</evidence>
<reference evidence="2 3" key="1">
    <citation type="submission" date="2022-11" db="EMBL/GenBank/DDBJ databases">
        <title>Minimal conservation of predation-associated metabolite biosynthetic gene clusters underscores biosynthetic potential of Myxococcota including descriptions for ten novel species: Archangium lansinium sp. nov., Myxococcus landrumus sp. nov., Nannocystis bai.</title>
        <authorList>
            <person name="Ahearne A."/>
            <person name="Stevens C."/>
            <person name="Dowd S."/>
        </authorList>
    </citation>
    <scope>NUCLEOTIDE SEQUENCE [LARGE SCALE GENOMIC DNA]</scope>
    <source>
        <strain evidence="2 3">RJM3</strain>
    </source>
</reference>
<dbReference type="Proteomes" id="UP001221411">
    <property type="component" value="Unassembled WGS sequence"/>
</dbReference>
<evidence type="ECO:0000256" key="1">
    <source>
        <dbReference type="SAM" id="SignalP"/>
    </source>
</evidence>
<proteinExistence type="predicted"/>
<comment type="caution">
    <text evidence="2">The sequence shown here is derived from an EMBL/GenBank/DDBJ whole genome shotgun (WGS) entry which is preliminary data.</text>
</comment>
<dbReference type="RefSeq" id="WP_271930033.1">
    <property type="nucleotide sequence ID" value="NZ_JAQNDO010000001.1"/>
</dbReference>
<name>A0ABT5F6Q2_9BACT</name>
<organism evidence="2 3">
    <name type="scientific">Polyangium mundeleinium</name>
    <dbReference type="NCBI Taxonomy" id="2995306"/>
    <lineage>
        <taxon>Bacteria</taxon>
        <taxon>Pseudomonadati</taxon>
        <taxon>Myxococcota</taxon>
        <taxon>Polyangia</taxon>
        <taxon>Polyangiales</taxon>
        <taxon>Polyangiaceae</taxon>
        <taxon>Polyangium</taxon>
    </lineage>
</organism>
<evidence type="ECO:0000313" key="2">
    <source>
        <dbReference type="EMBL" id="MDC0749779.1"/>
    </source>
</evidence>
<protein>
    <recommendedName>
        <fullName evidence="4">Outer membrane protein beta-barrel domain-containing protein</fullName>
    </recommendedName>
</protein>